<feature type="region of interest" description="Disordered" evidence="1">
    <location>
        <begin position="28"/>
        <end position="79"/>
    </location>
</feature>
<evidence type="ECO:0000313" key="2">
    <source>
        <dbReference type="EMBL" id="CCF42642.1"/>
    </source>
</evidence>
<reference evidence="3" key="1">
    <citation type="journal article" date="2012" name="Nat. Genet.">
        <title>Lifestyle transitions in plant pathogenic Colletotrichum fungi deciphered by genome and transcriptome analyses.</title>
        <authorList>
            <person name="O'Connell R.J."/>
            <person name="Thon M.R."/>
            <person name="Hacquard S."/>
            <person name="Amyotte S.G."/>
            <person name="Kleemann J."/>
            <person name="Torres M.F."/>
            <person name="Damm U."/>
            <person name="Buiate E.A."/>
            <person name="Epstein L."/>
            <person name="Alkan N."/>
            <person name="Altmueller J."/>
            <person name="Alvarado-Balderrama L."/>
            <person name="Bauser C.A."/>
            <person name="Becker C."/>
            <person name="Birren B.W."/>
            <person name="Chen Z."/>
            <person name="Choi J."/>
            <person name="Crouch J.A."/>
            <person name="Duvick J.P."/>
            <person name="Farman M.A."/>
            <person name="Gan P."/>
            <person name="Heiman D."/>
            <person name="Henrissat B."/>
            <person name="Howard R.J."/>
            <person name="Kabbage M."/>
            <person name="Koch C."/>
            <person name="Kracher B."/>
            <person name="Kubo Y."/>
            <person name="Law A.D."/>
            <person name="Lebrun M.-H."/>
            <person name="Lee Y.-H."/>
            <person name="Miyara I."/>
            <person name="Moore N."/>
            <person name="Neumann U."/>
            <person name="Nordstroem K."/>
            <person name="Panaccione D.G."/>
            <person name="Panstruga R."/>
            <person name="Place M."/>
            <person name="Proctor R.H."/>
            <person name="Prusky D."/>
            <person name="Rech G."/>
            <person name="Reinhardt R."/>
            <person name="Rollins J.A."/>
            <person name="Rounsley S."/>
            <person name="Schardl C.L."/>
            <person name="Schwartz D.C."/>
            <person name="Shenoy N."/>
            <person name="Shirasu K."/>
            <person name="Sikhakolli U.R."/>
            <person name="Stueber K."/>
            <person name="Sukno S.A."/>
            <person name="Sweigard J.A."/>
            <person name="Takano Y."/>
            <person name="Takahara H."/>
            <person name="Trail F."/>
            <person name="van der Does H.C."/>
            <person name="Voll L.M."/>
            <person name="Will I."/>
            <person name="Young S."/>
            <person name="Zeng Q."/>
            <person name="Zhang J."/>
            <person name="Zhou S."/>
            <person name="Dickman M.B."/>
            <person name="Schulze-Lefert P."/>
            <person name="Ver Loren van Themaat E."/>
            <person name="Ma L.-J."/>
            <person name="Vaillancourt L.J."/>
        </authorList>
    </citation>
    <scope>NUCLEOTIDE SEQUENCE [LARGE SCALE GENOMIC DNA]</scope>
    <source>
        <strain evidence="3">IMI 349063</strain>
    </source>
</reference>
<sequence>MRSSIKPPLRRMASLIERHAEYIDPLELPPWERSAGPNRLWTAGDPPRAAQQCNTLRHGPPTPSSGGQRSGTQGQKLLA</sequence>
<protein>
    <submittedName>
        <fullName evidence="2">Uncharacterized protein</fullName>
    </submittedName>
</protein>
<proteinExistence type="predicted"/>
<dbReference type="AlphaFoldDB" id="H1VQY6"/>
<organism evidence="2 3">
    <name type="scientific">Colletotrichum higginsianum (strain IMI 349063)</name>
    <name type="common">Crucifer anthracnose fungus</name>
    <dbReference type="NCBI Taxonomy" id="759273"/>
    <lineage>
        <taxon>Eukaryota</taxon>
        <taxon>Fungi</taxon>
        <taxon>Dikarya</taxon>
        <taxon>Ascomycota</taxon>
        <taxon>Pezizomycotina</taxon>
        <taxon>Sordariomycetes</taxon>
        <taxon>Hypocreomycetidae</taxon>
        <taxon>Glomerellales</taxon>
        <taxon>Glomerellaceae</taxon>
        <taxon>Colletotrichum</taxon>
        <taxon>Colletotrichum destructivum species complex</taxon>
    </lineage>
</organism>
<gene>
    <name evidence="2" type="ORF">CH063_12583</name>
</gene>
<feature type="compositionally biased region" description="Low complexity" evidence="1">
    <location>
        <begin position="64"/>
        <end position="79"/>
    </location>
</feature>
<accession>H1VQY6</accession>
<name>H1VQY6_COLHI</name>
<dbReference type="EMBL" id="CACQ02005543">
    <property type="protein sequence ID" value="CCF42642.1"/>
    <property type="molecule type" value="Genomic_DNA"/>
</dbReference>
<dbReference type="HOGENOM" id="CLU_2605908_0_0_1"/>
<evidence type="ECO:0000313" key="3">
    <source>
        <dbReference type="Proteomes" id="UP000007174"/>
    </source>
</evidence>
<evidence type="ECO:0000256" key="1">
    <source>
        <dbReference type="SAM" id="MobiDB-lite"/>
    </source>
</evidence>
<dbReference type="Proteomes" id="UP000007174">
    <property type="component" value="Unassembled WGS sequence"/>
</dbReference>